<protein>
    <submittedName>
        <fullName evidence="1">Uncharacterized protein</fullName>
    </submittedName>
</protein>
<evidence type="ECO:0000313" key="1">
    <source>
        <dbReference type="EMBL" id="KAK1726872.1"/>
    </source>
</evidence>
<dbReference type="Proteomes" id="UP001244207">
    <property type="component" value="Unassembled WGS sequence"/>
</dbReference>
<dbReference type="AlphaFoldDB" id="A0AAD8UM66"/>
<comment type="caution">
    <text evidence="1">The sequence shown here is derived from an EMBL/GenBank/DDBJ whole genome shotgun (WGS) entry which is preliminary data.</text>
</comment>
<accession>A0AAD8UM66</accession>
<evidence type="ECO:0000313" key="2">
    <source>
        <dbReference type="Proteomes" id="UP001244207"/>
    </source>
</evidence>
<dbReference type="RefSeq" id="XP_060366927.1">
    <property type="nucleotide sequence ID" value="XM_060501864.1"/>
</dbReference>
<proteinExistence type="predicted"/>
<reference evidence="1" key="1">
    <citation type="submission" date="2021-12" db="EMBL/GenBank/DDBJ databases">
        <title>Comparative genomics, transcriptomics and evolutionary studies reveal genomic signatures of adaptation to plant cell wall in hemibiotrophic fungi.</title>
        <authorList>
            <consortium name="DOE Joint Genome Institute"/>
            <person name="Baroncelli R."/>
            <person name="Diaz J.F."/>
            <person name="Benocci T."/>
            <person name="Peng M."/>
            <person name="Battaglia E."/>
            <person name="Haridas S."/>
            <person name="Andreopoulos W."/>
            <person name="Labutti K."/>
            <person name="Pangilinan J."/>
            <person name="Floch G.L."/>
            <person name="Makela M.R."/>
            <person name="Henrissat B."/>
            <person name="Grigoriev I.V."/>
            <person name="Crouch J.A."/>
            <person name="De Vries R.P."/>
            <person name="Sukno S.A."/>
            <person name="Thon M.R."/>
        </authorList>
    </citation>
    <scope>NUCLEOTIDE SEQUENCE</scope>
    <source>
        <strain evidence="1">CBS 112980</strain>
    </source>
</reference>
<keyword evidence="2" id="KW-1185">Reference proteome</keyword>
<dbReference type="EMBL" id="JAHMHS010000029">
    <property type="protein sequence ID" value="KAK1726872.1"/>
    <property type="molecule type" value="Genomic_DNA"/>
</dbReference>
<sequence>MGGKIPAPLPNPDLDEHPLPRLRLFRLLLPRWLRLPVMNPTALACLDLGSFFQSRVQSANHRLGADLQFPLFGGYEYIHAHRRQYQYSVSLLHTTRDSSITLPCCIIICMHALSMSCLTSTISQLRRAMAAVDKVGKSIRTQSLLCRFVEFQRQPAWKRHVPCTGRGMAAMDLALNLRCATPHTHIRLSSLTPLVRRCPLPGSRPPKPLGCFESPSSRWLGFCR</sequence>
<name>A0AAD8UM66_GLOAC</name>
<gene>
    <name evidence="1" type="ORF">BDZ83DRAFT_239456</name>
</gene>
<organism evidence="1 2">
    <name type="scientific">Glomerella acutata</name>
    <name type="common">Colletotrichum acutatum</name>
    <dbReference type="NCBI Taxonomy" id="27357"/>
    <lineage>
        <taxon>Eukaryota</taxon>
        <taxon>Fungi</taxon>
        <taxon>Dikarya</taxon>
        <taxon>Ascomycota</taxon>
        <taxon>Pezizomycotina</taxon>
        <taxon>Sordariomycetes</taxon>
        <taxon>Hypocreomycetidae</taxon>
        <taxon>Glomerellales</taxon>
        <taxon>Glomerellaceae</taxon>
        <taxon>Colletotrichum</taxon>
        <taxon>Colletotrichum acutatum species complex</taxon>
    </lineage>
</organism>
<dbReference type="GeneID" id="85385763"/>